<accession>A0AAV1B6M2</accession>
<reference evidence="2 3" key="1">
    <citation type="submission" date="2023-01" db="EMBL/GenBank/DDBJ databases">
        <authorList>
            <person name="Kreplak J."/>
        </authorList>
    </citation>
    <scope>NUCLEOTIDE SEQUENCE [LARGE SCALE GENOMIC DNA]</scope>
</reference>
<protein>
    <submittedName>
        <fullName evidence="2">Uncharacterized protein</fullName>
    </submittedName>
</protein>
<dbReference type="EMBL" id="OX451741">
    <property type="protein sequence ID" value="CAI8618130.1"/>
    <property type="molecule type" value="Genomic_DNA"/>
</dbReference>
<sequence>MRNAEMKAQVCAFFLFFFDEYSMTVFWCTNSDVMCYVAKYYARILEEACTEIEDLVEYSSTMENAVWMCREKMIDEDVEEALEEKKIDDSRDAHDLKSCSREVHVGSLETELDYVNRIFWFQCRGLFEESLRFMKD</sequence>
<dbReference type="Proteomes" id="UP001157006">
    <property type="component" value="Chromosome 6"/>
</dbReference>
<proteinExistence type="predicted"/>
<evidence type="ECO:0000256" key="1">
    <source>
        <dbReference type="SAM" id="SignalP"/>
    </source>
</evidence>
<feature type="chain" id="PRO_5043583906" evidence="1">
    <location>
        <begin position="25"/>
        <end position="136"/>
    </location>
</feature>
<evidence type="ECO:0000313" key="2">
    <source>
        <dbReference type="EMBL" id="CAI8618130.1"/>
    </source>
</evidence>
<dbReference type="AlphaFoldDB" id="A0AAV1B6M2"/>
<organism evidence="2 3">
    <name type="scientific">Vicia faba</name>
    <name type="common">Broad bean</name>
    <name type="synonym">Faba vulgaris</name>
    <dbReference type="NCBI Taxonomy" id="3906"/>
    <lineage>
        <taxon>Eukaryota</taxon>
        <taxon>Viridiplantae</taxon>
        <taxon>Streptophyta</taxon>
        <taxon>Embryophyta</taxon>
        <taxon>Tracheophyta</taxon>
        <taxon>Spermatophyta</taxon>
        <taxon>Magnoliopsida</taxon>
        <taxon>eudicotyledons</taxon>
        <taxon>Gunneridae</taxon>
        <taxon>Pentapetalae</taxon>
        <taxon>rosids</taxon>
        <taxon>fabids</taxon>
        <taxon>Fabales</taxon>
        <taxon>Fabaceae</taxon>
        <taxon>Papilionoideae</taxon>
        <taxon>50 kb inversion clade</taxon>
        <taxon>NPAAA clade</taxon>
        <taxon>Hologalegina</taxon>
        <taxon>IRL clade</taxon>
        <taxon>Fabeae</taxon>
        <taxon>Vicia</taxon>
    </lineage>
</organism>
<name>A0AAV1B6M2_VICFA</name>
<evidence type="ECO:0000313" key="3">
    <source>
        <dbReference type="Proteomes" id="UP001157006"/>
    </source>
</evidence>
<gene>
    <name evidence="2" type="ORF">VFH_VI108640</name>
</gene>
<feature type="signal peptide" evidence="1">
    <location>
        <begin position="1"/>
        <end position="24"/>
    </location>
</feature>
<keyword evidence="3" id="KW-1185">Reference proteome</keyword>
<keyword evidence="1" id="KW-0732">Signal</keyword>